<evidence type="ECO:0000313" key="2">
    <source>
        <dbReference type="EMBL" id="ACL67180.1"/>
    </source>
</evidence>
<protein>
    <submittedName>
        <fullName evidence="2">Uncharacterized protein</fullName>
    </submittedName>
</protein>
<evidence type="ECO:0000313" key="3">
    <source>
        <dbReference type="Proteomes" id="UP000007089"/>
    </source>
</evidence>
<evidence type="ECO:0000256" key="1">
    <source>
        <dbReference type="SAM" id="MobiDB-lite"/>
    </source>
</evidence>
<keyword evidence="3" id="KW-1185">Reference proteome</keyword>
<feature type="region of interest" description="Disordered" evidence="1">
    <location>
        <begin position="154"/>
        <end position="274"/>
    </location>
</feature>
<dbReference type="HOGENOM" id="CLU_1017977_0_0_7"/>
<feature type="compositionally biased region" description="Basic and acidic residues" evidence="1">
    <location>
        <begin position="163"/>
        <end position="176"/>
    </location>
</feature>
<feature type="compositionally biased region" description="Basic and acidic residues" evidence="1">
    <location>
        <begin position="185"/>
        <end position="199"/>
    </location>
</feature>
<dbReference type="EMBL" id="CP001359">
    <property type="protein sequence ID" value="ACL67180.1"/>
    <property type="molecule type" value="Genomic_DNA"/>
</dbReference>
<organism evidence="2 3">
    <name type="scientific">Anaeromyxobacter dehalogenans (strain ATCC BAA-258 / DSM 21875 / 2CP-1)</name>
    <dbReference type="NCBI Taxonomy" id="455488"/>
    <lineage>
        <taxon>Bacteria</taxon>
        <taxon>Pseudomonadati</taxon>
        <taxon>Myxococcota</taxon>
        <taxon>Myxococcia</taxon>
        <taxon>Myxococcales</taxon>
        <taxon>Cystobacterineae</taxon>
        <taxon>Anaeromyxobacteraceae</taxon>
        <taxon>Anaeromyxobacter</taxon>
    </lineage>
</organism>
<dbReference type="KEGG" id="acp:A2cp1_3857"/>
<accession>B8J7K0</accession>
<sequence>MTLGMIRRGRSGRAAAIGAGGLAAASALASLAWFLSPGQGAERRARATRALRQAPGKARAQLERLEVRASLTAERAAGAVQQARAAAARRPERPAGAAAGFLLVRALVGRGLLRVPGGLVGAWLLARTASARRAFAATSGALRAAAARLRGLRGGGAPAAGHARREPEVVEVKSPAELEAGVARGRPEPTYRDRADRSGPHMRAGAVPRTRRAPAPALHSPGSDDVAPRADFDAPDPGASVRTSELGAVEPREGEPAAEDEGEPGGREPTGDGG</sequence>
<dbReference type="AlphaFoldDB" id="B8J7K0"/>
<dbReference type="RefSeq" id="WP_015934921.1">
    <property type="nucleotide sequence ID" value="NC_011891.1"/>
</dbReference>
<feature type="compositionally biased region" description="Basic and acidic residues" evidence="1">
    <location>
        <begin position="264"/>
        <end position="274"/>
    </location>
</feature>
<name>B8J7K0_ANAD2</name>
<gene>
    <name evidence="2" type="ordered locus">A2cp1_3857</name>
</gene>
<feature type="compositionally biased region" description="Low complexity" evidence="1">
    <location>
        <begin position="203"/>
        <end position="217"/>
    </location>
</feature>
<proteinExistence type="predicted"/>
<dbReference type="Proteomes" id="UP000007089">
    <property type="component" value="Chromosome"/>
</dbReference>
<reference evidence="2" key="1">
    <citation type="submission" date="2009-01" db="EMBL/GenBank/DDBJ databases">
        <title>Complete sequence of Anaeromyxobacter dehalogenans 2CP-1.</title>
        <authorList>
            <consortium name="US DOE Joint Genome Institute"/>
            <person name="Lucas S."/>
            <person name="Copeland A."/>
            <person name="Lapidus A."/>
            <person name="Glavina del Rio T."/>
            <person name="Dalin E."/>
            <person name="Tice H."/>
            <person name="Bruce D."/>
            <person name="Goodwin L."/>
            <person name="Pitluck S."/>
            <person name="Saunders E."/>
            <person name="Brettin T."/>
            <person name="Detter J.C."/>
            <person name="Han C."/>
            <person name="Larimer F."/>
            <person name="Land M."/>
            <person name="Hauser L."/>
            <person name="Kyrpides N."/>
            <person name="Ovchinnikova G."/>
            <person name="Beliaev A.S."/>
            <person name="Richardson P."/>
        </authorList>
    </citation>
    <scope>NUCLEOTIDE SEQUENCE</scope>
    <source>
        <strain evidence="2">2CP-1</strain>
    </source>
</reference>